<keyword evidence="1" id="KW-0472">Membrane</keyword>
<feature type="transmembrane region" description="Helical" evidence="1">
    <location>
        <begin position="12"/>
        <end position="31"/>
    </location>
</feature>
<evidence type="ECO:0000313" key="4">
    <source>
        <dbReference type="Proteomes" id="UP000887212"/>
    </source>
</evidence>
<dbReference type="RefSeq" id="WP_203790834.1">
    <property type="nucleotide sequence ID" value="NZ_AP024354.1"/>
</dbReference>
<sequence length="173" mass="18527">MKHFAPPHKQYGATLFVALILLLILTILAVASMREATLEARITGNLLEQKRLSAAAEAGLREGERALAALVAPAETCIANDTRVCITGLADTYNSNFSASNAYSSATLNRSSRWYVRDSGLISSPTPDCFLTGKGCTNYYEVNSQSFHGANTAGKNCGADALCMRSVRAVIFN</sequence>
<dbReference type="InterPro" id="IPR025746">
    <property type="entry name" value="PilX_N_dom"/>
</dbReference>
<feature type="domain" description="Type 4 fimbrial biogenesis protein PilX N-terminal" evidence="2">
    <location>
        <begin position="12"/>
        <end position="61"/>
    </location>
</feature>
<dbReference type="Pfam" id="PF14341">
    <property type="entry name" value="PilX_N"/>
    <property type="match status" value="1"/>
</dbReference>
<evidence type="ECO:0000259" key="2">
    <source>
        <dbReference type="Pfam" id="PF14341"/>
    </source>
</evidence>
<keyword evidence="1" id="KW-0812">Transmembrane</keyword>
<proteinExistence type="predicted"/>
<dbReference type="EMBL" id="BPMS01000010">
    <property type="protein sequence ID" value="GIZ89296.1"/>
    <property type="molecule type" value="Genomic_DNA"/>
</dbReference>
<protein>
    <recommendedName>
        <fullName evidence="2">Type 4 fimbrial biogenesis protein PilX N-terminal domain-containing protein</fullName>
    </recommendedName>
</protein>
<keyword evidence="1" id="KW-1133">Transmembrane helix</keyword>
<reference evidence="3" key="1">
    <citation type="submission" date="2021-07" db="EMBL/GenBank/DDBJ databases">
        <title>Whole genome sequencing of carbapenem-resistant Pseudomonas spp. isolated in Japan.</title>
        <authorList>
            <person name="Suzuki M."/>
            <person name="Maehana S."/>
            <person name="Kitasato H."/>
        </authorList>
    </citation>
    <scope>NUCLEOTIDE SEQUENCE</scope>
    <source>
        <strain evidence="3">KAM435</strain>
    </source>
</reference>
<dbReference type="AlphaFoldDB" id="A0AA37FLW5"/>
<organism evidence="3 4">
    <name type="scientific">Aquipseudomonas alcaligenes</name>
    <name type="common">Pseudomonas alcaligenes</name>
    <dbReference type="NCBI Taxonomy" id="43263"/>
    <lineage>
        <taxon>Bacteria</taxon>
        <taxon>Pseudomonadati</taxon>
        <taxon>Pseudomonadota</taxon>
        <taxon>Gammaproteobacteria</taxon>
        <taxon>Pseudomonadales</taxon>
        <taxon>Pseudomonadaceae</taxon>
        <taxon>Aquipseudomonas</taxon>
    </lineage>
</organism>
<name>A0AA37FLW5_AQUAC</name>
<evidence type="ECO:0000313" key="3">
    <source>
        <dbReference type="EMBL" id="GIZ89296.1"/>
    </source>
</evidence>
<evidence type="ECO:0000256" key="1">
    <source>
        <dbReference type="SAM" id="Phobius"/>
    </source>
</evidence>
<accession>A0AA37FLW5</accession>
<dbReference type="Proteomes" id="UP000887212">
    <property type="component" value="Unassembled WGS sequence"/>
</dbReference>
<comment type="caution">
    <text evidence="3">The sequence shown here is derived from an EMBL/GenBank/DDBJ whole genome shotgun (WGS) entry which is preliminary data.</text>
</comment>
<gene>
    <name evidence="3" type="ORF">KAM435_26230</name>
</gene>